<sequence>MQPKESDDESYDTSDDDFYDTSPATGYVFSLTQSGFYSTVPGAGAEFRNEALKDYMMLQMSSSRPSRSAWLLSAVQMGRCSREVLVTFHPAEASGASSNPKLQVMGLPREVRDKIFGLATHAEHDIQMYFWKQTKNDSFGSLSSNNCALQQTSVYGCKFARDFKNSDGSDPRGLFLVSKRAYAESHPLFYSRNHFHFADASTNFCKPLFQQFNEDPRGTLSAINASLIKNVMIDMESLILARTESQSLIEPLVMVVSHFLPGLQSLRLSREINNGRRSRQLRPEREYDGTFDAEDIAFTLRIAARIAKGHPVLSKIVWEAGTDRVWFAGRMDGCVIHSPTLGTGLYIKVMPASYDTKVPEIRMDARRNILSIKNTTLDGDKILQTSWKDFGRWQVSDYALDKKGKEVMKSLLDPTAKEFRM</sequence>
<organism evidence="1 2">
    <name type="scientific">Cladophialophora chaetospira</name>
    <dbReference type="NCBI Taxonomy" id="386627"/>
    <lineage>
        <taxon>Eukaryota</taxon>
        <taxon>Fungi</taxon>
        <taxon>Dikarya</taxon>
        <taxon>Ascomycota</taxon>
        <taxon>Pezizomycotina</taxon>
        <taxon>Eurotiomycetes</taxon>
        <taxon>Chaetothyriomycetidae</taxon>
        <taxon>Chaetothyriales</taxon>
        <taxon>Herpotrichiellaceae</taxon>
        <taxon>Cladophialophora</taxon>
    </lineage>
</organism>
<accession>A0AA39CGX0</accession>
<proteinExistence type="predicted"/>
<comment type="caution">
    <text evidence="1">The sequence shown here is derived from an EMBL/GenBank/DDBJ whole genome shotgun (WGS) entry which is preliminary data.</text>
</comment>
<keyword evidence="2" id="KW-1185">Reference proteome</keyword>
<dbReference type="Proteomes" id="UP001172673">
    <property type="component" value="Unassembled WGS sequence"/>
</dbReference>
<dbReference type="AlphaFoldDB" id="A0AA39CGX0"/>
<protein>
    <submittedName>
        <fullName evidence="1">Uncharacterized protein</fullName>
    </submittedName>
</protein>
<evidence type="ECO:0000313" key="2">
    <source>
        <dbReference type="Proteomes" id="UP001172673"/>
    </source>
</evidence>
<name>A0AA39CGX0_9EURO</name>
<dbReference type="EMBL" id="JAPDRK010000010">
    <property type="protein sequence ID" value="KAJ9608231.1"/>
    <property type="molecule type" value="Genomic_DNA"/>
</dbReference>
<reference evidence="1" key="1">
    <citation type="submission" date="2022-10" db="EMBL/GenBank/DDBJ databases">
        <title>Culturing micro-colonial fungi from biological soil crusts in the Mojave desert and describing Neophaeococcomyces mojavensis, and introducing the new genera and species Taxawa tesnikishii.</title>
        <authorList>
            <person name="Kurbessoian T."/>
            <person name="Stajich J.E."/>
        </authorList>
    </citation>
    <scope>NUCLEOTIDE SEQUENCE</scope>
    <source>
        <strain evidence="1">TK_41</strain>
    </source>
</reference>
<evidence type="ECO:0000313" key="1">
    <source>
        <dbReference type="EMBL" id="KAJ9608231.1"/>
    </source>
</evidence>
<gene>
    <name evidence="1" type="ORF">H2200_007219</name>
</gene>